<feature type="transmembrane region" description="Helical" evidence="8">
    <location>
        <begin position="70"/>
        <end position="95"/>
    </location>
</feature>
<name>E3IZL4_PSEI1</name>
<dbReference type="AlphaFoldDB" id="E3IZL4"/>
<keyword evidence="7 8" id="KW-0472">Membrane</keyword>
<feature type="transmembrane region" description="Helical" evidence="8">
    <location>
        <begin position="167"/>
        <end position="193"/>
    </location>
</feature>
<keyword evidence="4" id="KW-1003">Cell membrane</keyword>
<feature type="transmembrane region" description="Helical" evidence="8">
    <location>
        <begin position="205"/>
        <end position="233"/>
    </location>
</feature>
<evidence type="ECO:0000256" key="3">
    <source>
        <dbReference type="ARBA" id="ARBA00022448"/>
    </source>
</evidence>
<evidence type="ECO:0000256" key="8">
    <source>
        <dbReference type="RuleBase" id="RU363032"/>
    </source>
</evidence>
<evidence type="ECO:0000256" key="7">
    <source>
        <dbReference type="ARBA" id="ARBA00023136"/>
    </source>
</evidence>
<dbReference type="Gene3D" id="1.10.3720.10">
    <property type="entry name" value="MetI-like"/>
    <property type="match status" value="1"/>
</dbReference>
<keyword evidence="3 8" id="KW-0813">Transport</keyword>
<dbReference type="STRING" id="298654.FraEuI1c_5948"/>
<dbReference type="PROSITE" id="PS50928">
    <property type="entry name" value="ABC_TM1"/>
    <property type="match status" value="1"/>
</dbReference>
<feature type="region of interest" description="Disordered" evidence="9">
    <location>
        <begin position="1"/>
        <end position="50"/>
    </location>
</feature>
<evidence type="ECO:0000256" key="9">
    <source>
        <dbReference type="SAM" id="MobiDB-lite"/>
    </source>
</evidence>
<feature type="transmembrane region" description="Helical" evidence="8">
    <location>
        <begin position="318"/>
        <end position="337"/>
    </location>
</feature>
<keyword evidence="12" id="KW-1185">Reference proteome</keyword>
<comment type="subcellular location">
    <subcellularLocation>
        <location evidence="1 8">Cell membrane</location>
        <topology evidence="1 8">Multi-pass membrane protein</topology>
    </subcellularLocation>
</comment>
<dbReference type="CDD" id="cd06261">
    <property type="entry name" value="TM_PBP2"/>
    <property type="match status" value="1"/>
</dbReference>
<keyword evidence="6 8" id="KW-1133">Transmembrane helix</keyword>
<dbReference type="GO" id="GO:0055085">
    <property type="term" value="P:transmembrane transport"/>
    <property type="evidence" value="ECO:0007669"/>
    <property type="project" value="InterPro"/>
</dbReference>
<evidence type="ECO:0000256" key="4">
    <source>
        <dbReference type="ARBA" id="ARBA00022475"/>
    </source>
</evidence>
<comment type="similarity">
    <text evidence="2">Belongs to the binding-protein-dependent transport system permease family. CysTW subfamily.</text>
</comment>
<evidence type="ECO:0000256" key="2">
    <source>
        <dbReference type="ARBA" id="ARBA00007069"/>
    </source>
</evidence>
<dbReference type="EMBL" id="CP002299">
    <property type="protein sequence ID" value="ADP83932.1"/>
    <property type="molecule type" value="Genomic_DNA"/>
</dbReference>
<dbReference type="PANTHER" id="PTHR42929">
    <property type="entry name" value="INNER MEMBRANE ABC TRANSPORTER PERMEASE PROTEIN YDCU-RELATED-RELATED"/>
    <property type="match status" value="1"/>
</dbReference>
<evidence type="ECO:0000313" key="11">
    <source>
        <dbReference type="EMBL" id="ADP83932.1"/>
    </source>
</evidence>
<dbReference type="InterPro" id="IPR000515">
    <property type="entry name" value="MetI-like"/>
</dbReference>
<organism evidence="11 12">
    <name type="scientific">Pseudofrankia inefficax (strain DSM 45817 / CECT 9037 / DDB 130130 / EuI1c)</name>
    <name type="common">Frankia inefficax</name>
    <dbReference type="NCBI Taxonomy" id="298654"/>
    <lineage>
        <taxon>Bacteria</taxon>
        <taxon>Bacillati</taxon>
        <taxon>Actinomycetota</taxon>
        <taxon>Actinomycetes</taxon>
        <taxon>Frankiales</taxon>
        <taxon>Frankiaceae</taxon>
        <taxon>Pseudofrankia</taxon>
    </lineage>
</organism>
<sequence>MSSSDAGASSWPEVTEASTGAGAGDRPGTAASAPDGAPPAGSPEPAGAAVAGGARPLARMAQRVVRGDGLALLGTLPFFAYAVIFLGFPTVAVIVDSFKTDDGAWTLGNIRTSFEGLYRTAFITSIEVSLLTAAIGVVFGGLLAQAVLTTKRNTWLRRVVTTASGVFANFGGVPLAFAFIATLGTTGLATRWLKDIGISLSSLGFNLYTFSGVAVVYTYFQVPLMVLAITPALEGLRPQWREAAQGLGASTWAFWRHVGLPVLFPSIAGSFLLLFGSSFAAYATAQALTAGTVSLVPIKIGNLVSGNVIAGSQNVGKALGFEMILVIAIVMVGYTLLTRRASRWLR</sequence>
<dbReference type="GO" id="GO:0005886">
    <property type="term" value="C:plasma membrane"/>
    <property type="evidence" value="ECO:0007669"/>
    <property type="project" value="UniProtKB-SubCell"/>
</dbReference>
<dbReference type="KEGG" id="fri:FraEuI1c_5948"/>
<dbReference type="Proteomes" id="UP000002484">
    <property type="component" value="Chromosome"/>
</dbReference>
<dbReference type="eggNOG" id="COG4132">
    <property type="taxonomic scope" value="Bacteria"/>
</dbReference>
<dbReference type="InterPro" id="IPR035906">
    <property type="entry name" value="MetI-like_sf"/>
</dbReference>
<reference evidence="11 12" key="1">
    <citation type="submission" date="2010-10" db="EMBL/GenBank/DDBJ databases">
        <title>Complete sequence of Frankia sp. EuI1c.</title>
        <authorList>
            <consortium name="US DOE Joint Genome Institute"/>
            <person name="Lucas S."/>
            <person name="Copeland A."/>
            <person name="Lapidus A."/>
            <person name="Cheng J.-F."/>
            <person name="Bruce D."/>
            <person name="Goodwin L."/>
            <person name="Pitluck S."/>
            <person name="Chertkov O."/>
            <person name="Detter J.C."/>
            <person name="Han C."/>
            <person name="Tapia R."/>
            <person name="Land M."/>
            <person name="Hauser L."/>
            <person name="Jeffries C."/>
            <person name="Kyrpides N."/>
            <person name="Ivanova N."/>
            <person name="Mikhailova N."/>
            <person name="Beauchemin N."/>
            <person name="Sen A."/>
            <person name="Sur S.A."/>
            <person name="Gtari M."/>
            <person name="Wall L."/>
            <person name="Tisa L."/>
            <person name="Woyke T."/>
        </authorList>
    </citation>
    <scope>NUCLEOTIDE SEQUENCE [LARGE SCALE GENOMIC DNA]</scope>
    <source>
        <strain evidence="12">DSM 45817 / CECT 9037 / EuI1c</strain>
    </source>
</reference>
<dbReference type="Pfam" id="PF00528">
    <property type="entry name" value="BPD_transp_1"/>
    <property type="match status" value="1"/>
</dbReference>
<evidence type="ECO:0000256" key="5">
    <source>
        <dbReference type="ARBA" id="ARBA00022692"/>
    </source>
</evidence>
<feature type="domain" description="ABC transmembrane type-1" evidence="10">
    <location>
        <begin position="122"/>
        <end position="336"/>
    </location>
</feature>
<dbReference type="PANTHER" id="PTHR42929:SF1">
    <property type="entry name" value="INNER MEMBRANE ABC TRANSPORTER PERMEASE PROTEIN YDCU-RELATED"/>
    <property type="match status" value="1"/>
</dbReference>
<evidence type="ECO:0000313" key="12">
    <source>
        <dbReference type="Proteomes" id="UP000002484"/>
    </source>
</evidence>
<dbReference type="InParanoid" id="E3IZL4"/>
<feature type="transmembrane region" description="Helical" evidence="8">
    <location>
        <begin position="116"/>
        <end position="147"/>
    </location>
</feature>
<evidence type="ECO:0000256" key="6">
    <source>
        <dbReference type="ARBA" id="ARBA00022989"/>
    </source>
</evidence>
<proteinExistence type="inferred from homology"/>
<evidence type="ECO:0000259" key="10">
    <source>
        <dbReference type="PROSITE" id="PS50928"/>
    </source>
</evidence>
<accession>E3IZL4</accession>
<evidence type="ECO:0000256" key="1">
    <source>
        <dbReference type="ARBA" id="ARBA00004651"/>
    </source>
</evidence>
<gene>
    <name evidence="11" type="ordered locus">FraEuI1c_5948</name>
</gene>
<dbReference type="SUPFAM" id="SSF161098">
    <property type="entry name" value="MetI-like"/>
    <property type="match status" value="1"/>
</dbReference>
<protein>
    <submittedName>
        <fullName evidence="11">Binding-protein-dependent transport systems inner membrane component</fullName>
    </submittedName>
</protein>
<keyword evidence="5 8" id="KW-0812">Transmembrane</keyword>
<feature type="transmembrane region" description="Helical" evidence="8">
    <location>
        <begin position="253"/>
        <end position="274"/>
    </location>
</feature>
<dbReference type="HOGENOM" id="CLU_016047_18_6_11"/>